<keyword evidence="2" id="KW-1185">Reference proteome</keyword>
<reference evidence="1 2" key="1">
    <citation type="submission" date="2024-09" db="EMBL/GenBank/DDBJ databases">
        <authorList>
            <person name="Sun Q."/>
            <person name="Mori K."/>
        </authorList>
    </citation>
    <scope>NUCLEOTIDE SEQUENCE [LARGE SCALE GENOMIC DNA]</scope>
    <source>
        <strain evidence="1 2">CCM 7706</strain>
    </source>
</reference>
<dbReference type="EMBL" id="JBHLWK010000012">
    <property type="protein sequence ID" value="MFC0204673.1"/>
    <property type="molecule type" value="Genomic_DNA"/>
</dbReference>
<sequence length="71" mass="7881">MNDRTEFACDFLRVALSLLDDDEALMAAAMISGALDILERRPDPVNYQYKGPGKPLAFARPGGWRHVRSCA</sequence>
<name>A0ABV6CVE0_9SPHN</name>
<comment type="caution">
    <text evidence="1">The sequence shown here is derived from an EMBL/GenBank/DDBJ whole genome shotgun (WGS) entry which is preliminary data.</text>
</comment>
<proteinExistence type="predicted"/>
<evidence type="ECO:0000313" key="2">
    <source>
        <dbReference type="Proteomes" id="UP001589798"/>
    </source>
</evidence>
<protein>
    <submittedName>
        <fullName evidence="1">Uncharacterized protein</fullName>
    </submittedName>
</protein>
<gene>
    <name evidence="1" type="ORF">ACFFJC_10350</name>
</gene>
<dbReference type="RefSeq" id="WP_379487429.1">
    <property type="nucleotide sequence ID" value="NZ_JBHLWK010000012.1"/>
</dbReference>
<accession>A0ABV6CVE0</accession>
<dbReference type="Proteomes" id="UP001589798">
    <property type="component" value="Unassembled WGS sequence"/>
</dbReference>
<organism evidence="1 2">
    <name type="scientific">Novosphingobium soli</name>
    <dbReference type="NCBI Taxonomy" id="574956"/>
    <lineage>
        <taxon>Bacteria</taxon>
        <taxon>Pseudomonadati</taxon>
        <taxon>Pseudomonadota</taxon>
        <taxon>Alphaproteobacteria</taxon>
        <taxon>Sphingomonadales</taxon>
        <taxon>Sphingomonadaceae</taxon>
        <taxon>Novosphingobium</taxon>
    </lineage>
</organism>
<evidence type="ECO:0000313" key="1">
    <source>
        <dbReference type="EMBL" id="MFC0204673.1"/>
    </source>
</evidence>